<reference evidence="2" key="1">
    <citation type="journal article" date="2019" name="Int. J. Syst. Evol. Microbiol.">
        <title>The Global Catalogue of Microorganisms (GCM) 10K type strain sequencing project: providing services to taxonomists for standard genome sequencing and annotation.</title>
        <authorList>
            <consortium name="The Broad Institute Genomics Platform"/>
            <consortium name="The Broad Institute Genome Sequencing Center for Infectious Disease"/>
            <person name="Wu L."/>
            <person name="Ma J."/>
        </authorList>
    </citation>
    <scope>NUCLEOTIDE SEQUENCE [LARGE SCALE GENOMIC DNA]</scope>
    <source>
        <strain evidence="2">JCM 17805</strain>
    </source>
</reference>
<evidence type="ECO:0000313" key="1">
    <source>
        <dbReference type="EMBL" id="GAA4651850.1"/>
    </source>
</evidence>
<keyword evidence="2" id="KW-1185">Reference proteome</keyword>
<protein>
    <submittedName>
        <fullName evidence="1">Uncharacterized protein</fullName>
    </submittedName>
</protein>
<dbReference type="Proteomes" id="UP001500604">
    <property type="component" value="Unassembled WGS sequence"/>
</dbReference>
<dbReference type="EMBL" id="BAABFL010000464">
    <property type="protein sequence ID" value="GAA4651850.1"/>
    <property type="molecule type" value="Genomic_DNA"/>
</dbReference>
<accession>A0ABP8V998</accession>
<evidence type="ECO:0000313" key="2">
    <source>
        <dbReference type="Proteomes" id="UP001500604"/>
    </source>
</evidence>
<gene>
    <name evidence="1" type="ORF">GCM10023116_41340</name>
</gene>
<comment type="caution">
    <text evidence="1">The sequence shown here is derived from an EMBL/GenBank/DDBJ whole genome shotgun (WGS) entry which is preliminary data.</text>
</comment>
<organism evidence="1 2">
    <name type="scientific">Kistimonas scapharcae</name>
    <dbReference type="NCBI Taxonomy" id="1036133"/>
    <lineage>
        <taxon>Bacteria</taxon>
        <taxon>Pseudomonadati</taxon>
        <taxon>Pseudomonadota</taxon>
        <taxon>Gammaproteobacteria</taxon>
        <taxon>Oceanospirillales</taxon>
        <taxon>Endozoicomonadaceae</taxon>
        <taxon>Kistimonas</taxon>
    </lineage>
</organism>
<name>A0ABP8V998_9GAMM</name>
<proteinExistence type="predicted"/>
<sequence>MLKSAHVTAMMPKQRGNTVAVKPLNEWQINTTHELNALIRQNQQKSKPSVFNELASIGRSIDPKRADALALIKGLDDAIRKQYSKKTITLEQTFQIRSIMTGKLLLIAKNPDKVSELSKPLVTKLIGPERAKDVIKAMEKTIDRNLEARLINLKMPDVPNHKPK</sequence>